<reference evidence="7" key="2">
    <citation type="submission" date="2025-08" db="UniProtKB">
        <authorList>
            <consortium name="Ensembl"/>
        </authorList>
    </citation>
    <scope>IDENTIFICATION</scope>
</reference>
<reference evidence="7" key="3">
    <citation type="submission" date="2025-09" db="UniProtKB">
        <authorList>
            <consortium name="Ensembl"/>
        </authorList>
    </citation>
    <scope>IDENTIFICATION</scope>
</reference>
<dbReference type="InterPro" id="IPR032768">
    <property type="entry name" value="GTSE1_N"/>
</dbReference>
<evidence type="ECO:0000313" key="7">
    <source>
        <dbReference type="Ensembl" id="ENSELUP00000093249.1"/>
    </source>
</evidence>
<feature type="region of interest" description="Disordered" evidence="5">
    <location>
        <begin position="648"/>
        <end position="711"/>
    </location>
</feature>
<accession>A0AAY5KWP9</accession>
<feature type="region of interest" description="Disordered" evidence="5">
    <location>
        <begin position="165"/>
        <end position="189"/>
    </location>
</feature>
<keyword evidence="4" id="KW-0206">Cytoskeleton</keyword>
<sequence length="786" mass="83728">MDSHANSGFFSLAEEQFDFDVSLSPASSREDDDDDEVFVGPVRHKERCISVGLETVVNEYGSSGPPVIEEPSWSPLPGEKFEEICKEAHLLASQLEVSKPQCTSREVNGPLTVVKDDFVQDAKAKLGLLNKPVKAVITPIKRETFCVQDSPLKQLPPAIQQRLIKAGRASSSTKGRVSTSSPMRAGTTSQPRIVLRGRAGLACDTGVLPSKPRPAPRGATATAALHIAQTRAAPAERTAMLPPSNKVLALGLFKHLGPCVPNDLEVQTAIQQGLVCLFQGNSGLRRSPGSRSSSRAASTEELFSDTASVASDVSDSSLDSSLQGRRTLLPAGKSGMRAPSATKAPEPQNRRVSDRRRNTSSSSSSVSSFNSSISVSPAGKGKVNTSLNSSMTGPHGRLAPGVSRLPNPTGSASKSRSVLMARGAEPPSTAGARRSISVQGRKQSEPNRSKPVRATPLKKAEPASTATPLQQTPAKKNMGRTSSVPNISTSSLAKVERVRGNPRLKGLIAPTPASQLKRRSEVFSSSDAPRIMNPKRLMSACSVESPNKPALPFPEPLRTPSAGGNKALQPKLRPPSALPTPVNRRISGIPMLTPKSISHLGRTSLSTANLPASTRRAIYRSPAQVKGNLQEEVVAAPEEGTIQPFCLEEGPEVGPANTDLPEEPEVSQSVPEPRFKDQEPPATTVDKPHPEPQEESIKLQSVEPPQGSGMKAHDFNEVMLVDAPVPVLRPTEKLLIDLTNTPDLIRTVSVKSSGGQLIDLSSPLIKWSPEDKKEQSNDAPLINLSF</sequence>
<feature type="domain" description="G2 and S phase-expressed protein 1 N-terminal" evidence="6">
    <location>
        <begin position="12"/>
        <end position="150"/>
    </location>
</feature>
<feature type="compositionally biased region" description="Polar residues" evidence="5">
    <location>
        <begin position="406"/>
        <end position="416"/>
    </location>
</feature>
<dbReference type="GO" id="GO:0005881">
    <property type="term" value="C:cytoplasmic microtubule"/>
    <property type="evidence" value="ECO:0007669"/>
    <property type="project" value="TreeGrafter"/>
</dbReference>
<proteinExistence type="predicted"/>
<dbReference type="Ensembl" id="ENSELUT00000088834.1">
    <property type="protein sequence ID" value="ENSELUP00000093249.1"/>
    <property type="gene ID" value="ENSELUG00000017209.3"/>
</dbReference>
<protein>
    <recommendedName>
        <fullName evidence="6">G2 and S phase-expressed protein 1 N-terminal domain-containing protein</fullName>
    </recommendedName>
</protein>
<dbReference type="Proteomes" id="UP000265140">
    <property type="component" value="Chromosome 19"/>
</dbReference>
<dbReference type="AlphaFoldDB" id="A0AAY5KWP9"/>
<evidence type="ECO:0000256" key="5">
    <source>
        <dbReference type="SAM" id="MobiDB-lite"/>
    </source>
</evidence>
<dbReference type="PANTHER" id="PTHR21584:SF10">
    <property type="entry name" value="G2 AND S PHASE-EXPRESSED PROTEIN 1"/>
    <property type="match status" value="1"/>
</dbReference>
<name>A0AAY5KWP9_ESOLU</name>
<feature type="region of interest" description="Disordered" evidence="5">
    <location>
        <begin position="557"/>
        <end position="588"/>
    </location>
</feature>
<evidence type="ECO:0000256" key="2">
    <source>
        <dbReference type="ARBA" id="ARBA00022490"/>
    </source>
</evidence>
<gene>
    <name evidence="7" type="primary">GTSE1</name>
</gene>
<evidence type="ECO:0000256" key="4">
    <source>
        <dbReference type="ARBA" id="ARBA00023212"/>
    </source>
</evidence>
<feature type="compositionally biased region" description="Low complexity" evidence="5">
    <location>
        <begin position="282"/>
        <end position="297"/>
    </location>
</feature>
<evidence type="ECO:0000313" key="8">
    <source>
        <dbReference type="Proteomes" id="UP000265140"/>
    </source>
</evidence>
<dbReference type="PANTHER" id="PTHR21584">
    <property type="entry name" value="DIFFERENTIAL DISPLAY AND ACTIVATED BY P53 DDA3 /G2 S PHASE EXPRESSED 1"/>
    <property type="match status" value="1"/>
</dbReference>
<keyword evidence="3" id="KW-0597">Phosphoprotein</keyword>
<keyword evidence="8" id="KW-1185">Reference proteome</keyword>
<feature type="compositionally biased region" description="Basic and acidic residues" evidence="5">
    <location>
        <begin position="686"/>
        <end position="697"/>
    </location>
</feature>
<dbReference type="InterPro" id="IPR026657">
    <property type="entry name" value="DDA3/GTSE-1"/>
</dbReference>
<evidence type="ECO:0000259" key="6">
    <source>
        <dbReference type="Pfam" id="PF15259"/>
    </source>
</evidence>
<feature type="compositionally biased region" description="Low complexity" evidence="5">
    <location>
        <begin position="170"/>
        <end position="181"/>
    </location>
</feature>
<dbReference type="GO" id="GO:0008017">
    <property type="term" value="F:microtubule binding"/>
    <property type="evidence" value="ECO:0007669"/>
    <property type="project" value="TreeGrafter"/>
</dbReference>
<keyword evidence="2" id="KW-0963">Cytoplasm</keyword>
<feature type="compositionally biased region" description="Low complexity" evidence="5">
    <location>
        <begin position="359"/>
        <end position="376"/>
    </location>
</feature>
<feature type="compositionally biased region" description="Polar residues" evidence="5">
    <location>
        <begin position="464"/>
        <end position="488"/>
    </location>
</feature>
<feature type="region of interest" description="Disordered" evidence="5">
    <location>
        <begin position="281"/>
        <end position="488"/>
    </location>
</feature>
<feature type="compositionally biased region" description="Low complexity" evidence="5">
    <location>
        <begin position="304"/>
        <end position="322"/>
    </location>
</feature>
<dbReference type="GeneTree" id="ENSGT00940000154189"/>
<dbReference type="Pfam" id="PF15259">
    <property type="entry name" value="GTSE1_N"/>
    <property type="match status" value="1"/>
</dbReference>
<evidence type="ECO:0000256" key="3">
    <source>
        <dbReference type="ARBA" id="ARBA00022553"/>
    </source>
</evidence>
<comment type="subcellular location">
    <subcellularLocation>
        <location evidence="1">Cytoplasm</location>
        <location evidence="1">Cytoskeleton</location>
    </subcellularLocation>
</comment>
<feature type="compositionally biased region" description="Basic and acidic residues" evidence="5">
    <location>
        <begin position="348"/>
        <end position="357"/>
    </location>
</feature>
<organism evidence="7 8">
    <name type="scientific">Esox lucius</name>
    <name type="common">Northern pike</name>
    <dbReference type="NCBI Taxonomy" id="8010"/>
    <lineage>
        <taxon>Eukaryota</taxon>
        <taxon>Metazoa</taxon>
        <taxon>Chordata</taxon>
        <taxon>Craniata</taxon>
        <taxon>Vertebrata</taxon>
        <taxon>Euteleostomi</taxon>
        <taxon>Actinopterygii</taxon>
        <taxon>Neopterygii</taxon>
        <taxon>Teleostei</taxon>
        <taxon>Protacanthopterygii</taxon>
        <taxon>Esociformes</taxon>
        <taxon>Esocidae</taxon>
        <taxon>Esox</taxon>
    </lineage>
</organism>
<feature type="compositionally biased region" description="Polar residues" evidence="5">
    <location>
        <begin position="383"/>
        <end position="392"/>
    </location>
</feature>
<reference evidence="7 8" key="1">
    <citation type="submission" date="2020-02" db="EMBL/GenBank/DDBJ databases">
        <title>Esox lucius (northern pike) genome, fEsoLuc1, primary haplotype.</title>
        <authorList>
            <person name="Myers G."/>
            <person name="Karagic N."/>
            <person name="Meyer A."/>
            <person name="Pippel M."/>
            <person name="Reichard M."/>
            <person name="Winkler S."/>
            <person name="Tracey A."/>
            <person name="Sims Y."/>
            <person name="Howe K."/>
            <person name="Rhie A."/>
            <person name="Formenti G."/>
            <person name="Durbin R."/>
            <person name="Fedrigo O."/>
            <person name="Jarvis E.D."/>
        </authorList>
    </citation>
    <scope>NUCLEOTIDE SEQUENCE [LARGE SCALE GENOMIC DNA]</scope>
</reference>
<evidence type="ECO:0000256" key="1">
    <source>
        <dbReference type="ARBA" id="ARBA00004245"/>
    </source>
</evidence>